<dbReference type="PANTHER" id="PTHR31221">
    <property type="entry name" value="WRKY TRANSCRIPTION FACTOR PROTEIN 1-RELATED"/>
    <property type="match status" value="1"/>
</dbReference>
<evidence type="ECO:0000256" key="5">
    <source>
        <dbReference type="ARBA" id="ARBA00023242"/>
    </source>
</evidence>
<keyword evidence="3" id="KW-0238">DNA-binding</keyword>
<evidence type="ECO:0000256" key="1">
    <source>
        <dbReference type="ARBA" id="ARBA00004123"/>
    </source>
</evidence>
<dbReference type="EMBL" id="GDJX01011420">
    <property type="protein sequence ID" value="JAT56516.1"/>
    <property type="molecule type" value="Transcribed_RNA"/>
</dbReference>
<dbReference type="GO" id="GO:0003700">
    <property type="term" value="F:DNA-binding transcription factor activity"/>
    <property type="evidence" value="ECO:0007669"/>
    <property type="project" value="InterPro"/>
</dbReference>
<gene>
    <name evidence="8" type="primary">WRKY71</name>
    <name evidence="8" type="ORF">g.24772</name>
</gene>
<dbReference type="InterPro" id="IPR003657">
    <property type="entry name" value="WRKY_dom"/>
</dbReference>
<dbReference type="Gene3D" id="2.20.25.80">
    <property type="entry name" value="WRKY domain"/>
    <property type="match status" value="1"/>
</dbReference>
<evidence type="ECO:0000256" key="6">
    <source>
        <dbReference type="SAM" id="MobiDB-lite"/>
    </source>
</evidence>
<dbReference type="InterPro" id="IPR044810">
    <property type="entry name" value="WRKY_plant"/>
</dbReference>
<feature type="non-terminal residue" evidence="8">
    <location>
        <position position="1"/>
    </location>
</feature>
<keyword evidence="4" id="KW-0804">Transcription</keyword>
<dbReference type="PANTHER" id="PTHR31221:SF358">
    <property type="entry name" value="WRKY TRANSCRIPTION FACTOR 71"/>
    <property type="match status" value="1"/>
</dbReference>
<keyword evidence="5" id="KW-0539">Nucleus</keyword>
<organism evidence="8">
    <name type="scientific">Anthurium amnicola</name>
    <dbReference type="NCBI Taxonomy" id="1678845"/>
    <lineage>
        <taxon>Eukaryota</taxon>
        <taxon>Viridiplantae</taxon>
        <taxon>Streptophyta</taxon>
        <taxon>Embryophyta</taxon>
        <taxon>Tracheophyta</taxon>
        <taxon>Spermatophyta</taxon>
        <taxon>Magnoliopsida</taxon>
        <taxon>Liliopsida</taxon>
        <taxon>Araceae</taxon>
        <taxon>Pothoideae</taxon>
        <taxon>Potheae</taxon>
        <taxon>Anthurium</taxon>
    </lineage>
</organism>
<keyword evidence="2" id="KW-0805">Transcription regulation</keyword>
<evidence type="ECO:0000313" key="8">
    <source>
        <dbReference type="EMBL" id="JAT56516.1"/>
    </source>
</evidence>
<dbReference type="SUPFAM" id="SSF118290">
    <property type="entry name" value="WRKY DNA-binding domain"/>
    <property type="match status" value="1"/>
</dbReference>
<dbReference type="SMART" id="SM00774">
    <property type="entry name" value="WRKY"/>
    <property type="match status" value="1"/>
</dbReference>
<dbReference type="InterPro" id="IPR036576">
    <property type="entry name" value="WRKY_dom_sf"/>
</dbReference>
<name>A0A1D1YPF3_9ARAE</name>
<comment type="subcellular location">
    <subcellularLocation>
        <location evidence="1">Nucleus</location>
    </subcellularLocation>
</comment>
<dbReference type="PROSITE" id="PS50811">
    <property type="entry name" value="WRKY"/>
    <property type="match status" value="1"/>
</dbReference>
<feature type="domain" description="WRKY" evidence="7">
    <location>
        <begin position="284"/>
        <end position="349"/>
    </location>
</feature>
<protein>
    <submittedName>
        <fullName evidence="8">Putative WRKY transcription factor 71</fullName>
    </submittedName>
</protein>
<feature type="region of interest" description="Disordered" evidence="6">
    <location>
        <begin position="201"/>
        <end position="283"/>
    </location>
</feature>
<feature type="compositionally biased region" description="Basic and acidic residues" evidence="6">
    <location>
        <begin position="234"/>
        <end position="244"/>
    </location>
</feature>
<sequence>DREKVKQQMVPIPSLVCLPFSPLTYTKANPSIPPPNPLSEPAAFNPSLPSPYKASDLSHISLVAVLVTLAPSLLCTFLSSSPNPHLYCVSFPLLPCVMSDNRELYHHDHFFKERGSFPLHEDHLFFPQRYGGVSGGTGDHLHGVDFSFTGCLNGSADYHVLERAFDLSCSPTSDDFFTRGDGEKPATAAIDMAIDLSSPPTGSVAAGVSCTGAPATPNSSVSSSSTEAQGEQEDSGRNSKDQVEQAKGGGGDDNGGDKSKKASKPRKKGEKRQREPRFAFMTKSEVDHLEDGYRWRKYGQKAVKNSPYPRSYYRCTAPKCSVKKRVERSYQDPSIVITTYEGQHTHQSPATLRGSAHILAPSPSMPGFHPDLLLHRFAPPHILHQGEASHMYLQNPSPTPPQQLQLTDYGLLQDIIPSFIHSRQQ</sequence>
<feature type="compositionally biased region" description="Basic residues" evidence="6">
    <location>
        <begin position="261"/>
        <end position="271"/>
    </location>
</feature>
<reference evidence="8" key="1">
    <citation type="submission" date="2015-07" db="EMBL/GenBank/DDBJ databases">
        <title>Transcriptome Assembly of Anthurium amnicola.</title>
        <authorList>
            <person name="Suzuki J."/>
        </authorList>
    </citation>
    <scope>NUCLEOTIDE SEQUENCE</scope>
</reference>
<dbReference type="FunFam" id="2.20.25.80:FF:000003">
    <property type="entry name" value="WRKY transcription factor 57"/>
    <property type="match status" value="1"/>
</dbReference>
<dbReference type="GO" id="GO:0005634">
    <property type="term" value="C:nucleus"/>
    <property type="evidence" value="ECO:0007669"/>
    <property type="project" value="UniProtKB-SubCell"/>
</dbReference>
<evidence type="ECO:0000256" key="2">
    <source>
        <dbReference type="ARBA" id="ARBA00023015"/>
    </source>
</evidence>
<dbReference type="GO" id="GO:0043565">
    <property type="term" value="F:sequence-specific DNA binding"/>
    <property type="evidence" value="ECO:0007669"/>
    <property type="project" value="InterPro"/>
</dbReference>
<evidence type="ECO:0000256" key="3">
    <source>
        <dbReference type="ARBA" id="ARBA00023125"/>
    </source>
</evidence>
<accession>A0A1D1YPF3</accession>
<dbReference type="Pfam" id="PF03106">
    <property type="entry name" value="WRKY"/>
    <property type="match status" value="1"/>
</dbReference>
<dbReference type="AlphaFoldDB" id="A0A1D1YPF3"/>
<evidence type="ECO:0000259" key="7">
    <source>
        <dbReference type="PROSITE" id="PS50811"/>
    </source>
</evidence>
<proteinExistence type="predicted"/>
<evidence type="ECO:0000256" key="4">
    <source>
        <dbReference type="ARBA" id="ARBA00023163"/>
    </source>
</evidence>